<gene>
    <name evidence="2" type="ORF">CVS30_16835</name>
</gene>
<dbReference type="EMBL" id="QJVC01000027">
    <property type="protein sequence ID" value="PYI37202.1"/>
    <property type="molecule type" value="Genomic_DNA"/>
</dbReference>
<sequence length="278" mass="29410">MTHHAHHQDHSHSHAGHVELAETLRLDALLLGAYLDEASEWAAGFIAAPATVVDLGAGSGAGTVALARRFPHADIMALDRSPGMLAEVALAAAQHGIQNRVTTLEADLEQGLPASASADLMWASSFVHELKDPEGALRQMHDTLRPGGVLIVIEMDSLPTFLPASALSGVESRLHEGLAHLGWNAHPDWSEALLGAGFVSVERRLFPSVGSLESSTASLTSRYARAFLSRMREATGSSLSPADQASLEKLLGHGPGSVEQRPDLQLRGSRTGWAALKA</sequence>
<dbReference type="Gene3D" id="3.40.50.150">
    <property type="entry name" value="Vaccinia Virus protein VP39"/>
    <property type="match status" value="1"/>
</dbReference>
<keyword evidence="2" id="KW-0489">Methyltransferase</keyword>
<dbReference type="GO" id="GO:0008757">
    <property type="term" value="F:S-adenosylmethionine-dependent methyltransferase activity"/>
    <property type="evidence" value="ECO:0007669"/>
    <property type="project" value="InterPro"/>
</dbReference>
<evidence type="ECO:0000259" key="1">
    <source>
        <dbReference type="Pfam" id="PF08241"/>
    </source>
</evidence>
<dbReference type="InterPro" id="IPR013216">
    <property type="entry name" value="Methyltransf_11"/>
</dbReference>
<dbReference type="AlphaFoldDB" id="A0A2V5IP86"/>
<accession>A0A2V5IP86</accession>
<dbReference type="CDD" id="cd02440">
    <property type="entry name" value="AdoMet_MTases"/>
    <property type="match status" value="1"/>
</dbReference>
<dbReference type="InterPro" id="IPR029063">
    <property type="entry name" value="SAM-dependent_MTases_sf"/>
</dbReference>
<evidence type="ECO:0000313" key="3">
    <source>
        <dbReference type="Proteomes" id="UP000247980"/>
    </source>
</evidence>
<dbReference type="PANTHER" id="PTHR43591">
    <property type="entry name" value="METHYLTRANSFERASE"/>
    <property type="match status" value="1"/>
</dbReference>
<dbReference type="SUPFAM" id="SSF53335">
    <property type="entry name" value="S-adenosyl-L-methionine-dependent methyltransferases"/>
    <property type="match status" value="1"/>
</dbReference>
<comment type="caution">
    <text evidence="2">The sequence shown here is derived from an EMBL/GenBank/DDBJ whole genome shotgun (WGS) entry which is preliminary data.</text>
</comment>
<dbReference type="RefSeq" id="WP_110486707.1">
    <property type="nucleotide sequence ID" value="NZ_QJVC01000027.1"/>
</dbReference>
<dbReference type="OrthoDB" id="3382693at2"/>
<dbReference type="Pfam" id="PF08241">
    <property type="entry name" value="Methyltransf_11"/>
    <property type="match status" value="1"/>
</dbReference>
<feature type="domain" description="Methyltransferase type 11" evidence="1">
    <location>
        <begin position="53"/>
        <end position="152"/>
    </location>
</feature>
<reference evidence="2 3" key="1">
    <citation type="submission" date="2018-05" db="EMBL/GenBank/DDBJ databases">
        <title>Genetic diversity of glacier-inhabiting Cryobacterium bacteria in China and description of Cryobacterium mengkeensis sp. nov. and Arthrobacter glacialis sp. nov.</title>
        <authorList>
            <person name="Liu Q."/>
            <person name="Xin Y.-H."/>
        </authorList>
    </citation>
    <scope>NUCLEOTIDE SEQUENCE [LARGE SCALE GENOMIC DNA]</scope>
    <source>
        <strain evidence="2 3">B7</strain>
    </source>
</reference>
<evidence type="ECO:0000313" key="2">
    <source>
        <dbReference type="EMBL" id="PYI37202.1"/>
    </source>
</evidence>
<keyword evidence="2" id="KW-0808">Transferase</keyword>
<protein>
    <submittedName>
        <fullName evidence="2">SAM-dependent methyltransferase</fullName>
    </submittedName>
</protein>
<organism evidence="2 3">
    <name type="scientific">Arthrobacter psychrolactophilus</name>
    <dbReference type="NCBI Taxonomy" id="92442"/>
    <lineage>
        <taxon>Bacteria</taxon>
        <taxon>Bacillati</taxon>
        <taxon>Actinomycetota</taxon>
        <taxon>Actinomycetes</taxon>
        <taxon>Micrococcales</taxon>
        <taxon>Micrococcaceae</taxon>
        <taxon>Arthrobacter</taxon>
    </lineage>
</organism>
<proteinExistence type="predicted"/>
<dbReference type="Proteomes" id="UP000247980">
    <property type="component" value="Unassembled WGS sequence"/>
</dbReference>
<name>A0A2V5IP86_9MICC</name>
<dbReference type="GO" id="GO:0032259">
    <property type="term" value="P:methylation"/>
    <property type="evidence" value="ECO:0007669"/>
    <property type="project" value="UniProtKB-KW"/>
</dbReference>
<keyword evidence="3" id="KW-1185">Reference proteome</keyword>